<feature type="domain" description="Replicative helicase loading/DNA remodeling protein DnaB N-terminal winged helix" evidence="4">
    <location>
        <begin position="8"/>
        <end position="271"/>
    </location>
</feature>
<keyword evidence="6" id="KW-1185">Reference proteome</keyword>
<feature type="domain" description="DnaB/C C-terminal" evidence="3">
    <location>
        <begin position="332"/>
        <end position="394"/>
    </location>
</feature>
<evidence type="ECO:0000256" key="2">
    <source>
        <dbReference type="SAM" id="MobiDB-lite"/>
    </source>
</evidence>
<name>A0ABU6MKJ8_9BACI</name>
<dbReference type="InterPro" id="IPR058660">
    <property type="entry name" value="WHD_DnaB"/>
</dbReference>
<dbReference type="EMBL" id="JARMAB010000026">
    <property type="protein sequence ID" value="MED1204873.1"/>
    <property type="molecule type" value="Genomic_DNA"/>
</dbReference>
<feature type="compositionally biased region" description="Basic and acidic residues" evidence="2">
    <location>
        <begin position="445"/>
        <end position="466"/>
    </location>
</feature>
<evidence type="ECO:0000259" key="4">
    <source>
        <dbReference type="Pfam" id="PF25888"/>
    </source>
</evidence>
<dbReference type="Proteomes" id="UP001341444">
    <property type="component" value="Unassembled WGS sequence"/>
</dbReference>
<evidence type="ECO:0000259" key="3">
    <source>
        <dbReference type="Pfam" id="PF07261"/>
    </source>
</evidence>
<protein>
    <submittedName>
        <fullName evidence="5">Replication initiation and membrane attachment family protein</fullName>
    </submittedName>
</protein>
<reference evidence="5 6" key="1">
    <citation type="submission" date="2023-03" db="EMBL/GenBank/DDBJ databases">
        <title>Bacillus Genome Sequencing.</title>
        <authorList>
            <person name="Dunlap C."/>
        </authorList>
    </citation>
    <scope>NUCLEOTIDE SEQUENCE [LARGE SCALE GENOMIC DNA]</scope>
    <source>
        <strain evidence="5 6">B-23453</strain>
    </source>
</reference>
<dbReference type="Pfam" id="PF07261">
    <property type="entry name" value="DnaB_2"/>
    <property type="match status" value="1"/>
</dbReference>
<feature type="region of interest" description="Disordered" evidence="2">
    <location>
        <begin position="405"/>
        <end position="466"/>
    </location>
</feature>
<comment type="caution">
    <text evidence="5">The sequence shown here is derived from an EMBL/GenBank/DDBJ whole genome shotgun (WGS) entry which is preliminary data.</text>
</comment>
<dbReference type="RefSeq" id="WP_066261648.1">
    <property type="nucleotide sequence ID" value="NZ_JARMAB010000026.1"/>
</dbReference>
<accession>A0ABU6MKJ8</accession>
<sequence length="466" mass="54778">MNQLWNHMQPVDRYQVALNGILHDFDRKVLSLLYQPLIGAGCFSLYMTLWSEVEENRLSSEEWTHYHLMNFLSVNLREIYEYRIKLEGMGLLKSFVQKTGDERMFIYELQPPLSPEQFFTDGMLNVFLYRKLGKAHFSRLKKYFSDKSPITHEYQEITRTFQDVFASQAGGANILMDEEGQHESRVMSDHEYFTRKETSSIKIENTDFDFEILKAGLHEMILPQRALTAPVKEAILKLSFLYNINAVDMKNLLLTALNDEQEIDIEELRKAARDWYQIENANELPNLVDRIQPPVYRGSTEKVSTQEEKLIAYLETTSPRQLLIDISDGAEPSKGDLQALEEVMFQQQLSPGVTNVLIQYVMLKTDMKLSKNYLEKIASHWSRKKVKSVKEAMELAKNEHRQYQEWAENKKTQNNVRKQPIRKEKLPDWFVENDETENQSVQAKPDQESIEEKRKRLEELQKKFKK</sequence>
<evidence type="ECO:0000256" key="1">
    <source>
        <dbReference type="ARBA" id="ARBA00093462"/>
    </source>
</evidence>
<evidence type="ECO:0000313" key="6">
    <source>
        <dbReference type="Proteomes" id="UP001341444"/>
    </source>
</evidence>
<dbReference type="InterPro" id="IPR006343">
    <property type="entry name" value="DnaB/C_C"/>
</dbReference>
<gene>
    <name evidence="5" type="ORF">P4T90_17655</name>
</gene>
<dbReference type="Pfam" id="PF25888">
    <property type="entry name" value="WHD_DnaB"/>
    <property type="match status" value="1"/>
</dbReference>
<organism evidence="5 6">
    <name type="scientific">Heyndrickxia acidicola</name>
    <dbReference type="NCBI Taxonomy" id="209389"/>
    <lineage>
        <taxon>Bacteria</taxon>
        <taxon>Bacillati</taxon>
        <taxon>Bacillota</taxon>
        <taxon>Bacilli</taxon>
        <taxon>Bacillales</taxon>
        <taxon>Bacillaceae</taxon>
        <taxon>Heyndrickxia</taxon>
    </lineage>
</organism>
<evidence type="ECO:0000313" key="5">
    <source>
        <dbReference type="EMBL" id="MED1204873.1"/>
    </source>
</evidence>
<comment type="similarity">
    <text evidence="1">Belongs to the DnaB/DnaD family.</text>
</comment>
<proteinExistence type="inferred from homology"/>